<feature type="compositionally biased region" description="Low complexity" evidence="1">
    <location>
        <begin position="150"/>
        <end position="159"/>
    </location>
</feature>
<protein>
    <submittedName>
        <fullName evidence="3">Uncharacterized protein</fullName>
    </submittedName>
</protein>
<keyword evidence="2" id="KW-0472">Membrane</keyword>
<feature type="transmembrane region" description="Helical" evidence="2">
    <location>
        <begin position="125"/>
        <end position="143"/>
    </location>
</feature>
<dbReference type="RefSeq" id="WP_346178801.1">
    <property type="nucleotide sequence ID" value="NZ_BAAASD010000054.1"/>
</dbReference>
<reference evidence="3 4" key="1">
    <citation type="journal article" date="2019" name="Int. J. Syst. Evol. Microbiol.">
        <title>The Global Catalogue of Microorganisms (GCM) 10K type strain sequencing project: providing services to taxonomists for standard genome sequencing and annotation.</title>
        <authorList>
            <consortium name="The Broad Institute Genomics Platform"/>
            <consortium name="The Broad Institute Genome Sequencing Center for Infectious Disease"/>
            <person name="Wu L."/>
            <person name="Ma J."/>
        </authorList>
    </citation>
    <scope>NUCLEOTIDE SEQUENCE [LARGE SCALE GENOMIC DNA]</scope>
    <source>
        <strain evidence="3 4">JCM 4316</strain>
    </source>
</reference>
<feature type="transmembrane region" description="Helical" evidence="2">
    <location>
        <begin position="282"/>
        <end position="305"/>
    </location>
</feature>
<feature type="region of interest" description="Disordered" evidence="1">
    <location>
        <begin position="150"/>
        <end position="169"/>
    </location>
</feature>
<sequence>MGQGRILNRGARVFGALVCAVLGLISLAWIIRDFDKAHEASRVWWAWAGMPYGIPGGVFGSSLADLLLLAVYAVVGMTALRSPAAGGALASAGLATVALRLPSLWNLPADWMQGIPGELKTRAQLSAWTAVLLGAALLVVVAVGRRPADAAAPDHAVPPADRPPARPTSGAGGTAALFLGAAAVVGGAWQIYAAQKQDWDIYKHQLTGKYIFTTLLAPPSAWAAWTVALLALAAAFAALGRSAPARPVGMTAAFLVLGYGIATLSLYIKFDFVDHFDDLATVGQLSVLTAFFEILVGLVVLIALAQPGVPADGAPPAGWGQPAAPPYGGYGGYGGYGDYGNQGGADGGYGGYGGADGGYGYGPPPASPPPPPAPPATPPTVPPPPSSPPPPPPPGW</sequence>
<feature type="compositionally biased region" description="Pro residues" evidence="1">
    <location>
        <begin position="362"/>
        <end position="396"/>
    </location>
</feature>
<dbReference type="Proteomes" id="UP001500253">
    <property type="component" value="Unassembled WGS sequence"/>
</dbReference>
<evidence type="ECO:0000256" key="1">
    <source>
        <dbReference type="SAM" id="MobiDB-lite"/>
    </source>
</evidence>
<name>A0ABN3H6F7_9ACTN</name>
<feature type="transmembrane region" description="Helical" evidence="2">
    <location>
        <begin position="171"/>
        <end position="192"/>
    </location>
</feature>
<organism evidence="3 4">
    <name type="scientific">Streptomyces cuspidosporus</name>
    <dbReference type="NCBI Taxonomy" id="66882"/>
    <lineage>
        <taxon>Bacteria</taxon>
        <taxon>Bacillati</taxon>
        <taxon>Actinomycetota</taxon>
        <taxon>Actinomycetes</taxon>
        <taxon>Kitasatosporales</taxon>
        <taxon>Streptomycetaceae</taxon>
        <taxon>Streptomyces</taxon>
    </lineage>
</organism>
<feature type="transmembrane region" description="Helical" evidence="2">
    <location>
        <begin position="12"/>
        <end position="32"/>
    </location>
</feature>
<feature type="transmembrane region" description="Helical" evidence="2">
    <location>
        <begin position="252"/>
        <end position="270"/>
    </location>
</feature>
<keyword evidence="4" id="KW-1185">Reference proteome</keyword>
<feature type="region of interest" description="Disordered" evidence="1">
    <location>
        <begin position="345"/>
        <end position="396"/>
    </location>
</feature>
<accession>A0ABN3H6F7</accession>
<keyword evidence="2" id="KW-1133">Transmembrane helix</keyword>
<dbReference type="EMBL" id="BAAASD010000054">
    <property type="protein sequence ID" value="GAA2370493.1"/>
    <property type="molecule type" value="Genomic_DNA"/>
</dbReference>
<comment type="caution">
    <text evidence="3">The sequence shown here is derived from an EMBL/GenBank/DDBJ whole genome shotgun (WGS) entry which is preliminary data.</text>
</comment>
<evidence type="ECO:0000313" key="4">
    <source>
        <dbReference type="Proteomes" id="UP001500253"/>
    </source>
</evidence>
<feature type="compositionally biased region" description="Gly residues" evidence="1">
    <location>
        <begin position="345"/>
        <end position="361"/>
    </location>
</feature>
<keyword evidence="2" id="KW-0812">Transmembrane</keyword>
<feature type="transmembrane region" description="Helical" evidence="2">
    <location>
        <begin position="52"/>
        <end position="75"/>
    </location>
</feature>
<evidence type="ECO:0000313" key="3">
    <source>
        <dbReference type="EMBL" id="GAA2370493.1"/>
    </source>
</evidence>
<evidence type="ECO:0000256" key="2">
    <source>
        <dbReference type="SAM" id="Phobius"/>
    </source>
</evidence>
<feature type="transmembrane region" description="Helical" evidence="2">
    <location>
        <begin position="222"/>
        <end position="240"/>
    </location>
</feature>
<feature type="transmembrane region" description="Helical" evidence="2">
    <location>
        <begin position="87"/>
        <end position="105"/>
    </location>
</feature>
<gene>
    <name evidence="3" type="ORF">GCM10010246_75670</name>
</gene>
<proteinExistence type="predicted"/>